<accession>A0A0C2WYN2</accession>
<dbReference type="InterPro" id="IPR036188">
    <property type="entry name" value="FAD/NAD-bd_sf"/>
</dbReference>
<dbReference type="AlphaFoldDB" id="A0A0C2WYN2"/>
<dbReference type="InterPro" id="IPR023753">
    <property type="entry name" value="FAD/NAD-binding_dom"/>
</dbReference>
<organism evidence="3 4">
    <name type="scientific">Serendipita vermifera MAFF 305830</name>
    <dbReference type="NCBI Taxonomy" id="933852"/>
    <lineage>
        <taxon>Eukaryota</taxon>
        <taxon>Fungi</taxon>
        <taxon>Dikarya</taxon>
        <taxon>Basidiomycota</taxon>
        <taxon>Agaricomycotina</taxon>
        <taxon>Agaricomycetes</taxon>
        <taxon>Sebacinales</taxon>
        <taxon>Serendipitaceae</taxon>
        <taxon>Serendipita</taxon>
    </lineage>
</organism>
<dbReference type="Pfam" id="PF07992">
    <property type="entry name" value="Pyr_redox_2"/>
    <property type="match status" value="1"/>
</dbReference>
<dbReference type="GO" id="GO:0050660">
    <property type="term" value="F:flavin adenine dinucleotide binding"/>
    <property type="evidence" value="ECO:0007669"/>
    <property type="project" value="TreeGrafter"/>
</dbReference>
<evidence type="ECO:0000256" key="1">
    <source>
        <dbReference type="SAM" id="MobiDB-lite"/>
    </source>
</evidence>
<reference evidence="3 4" key="1">
    <citation type="submission" date="2014-04" db="EMBL/GenBank/DDBJ databases">
        <authorList>
            <consortium name="DOE Joint Genome Institute"/>
            <person name="Kuo A."/>
            <person name="Zuccaro A."/>
            <person name="Kohler A."/>
            <person name="Nagy L.G."/>
            <person name="Floudas D."/>
            <person name="Copeland A."/>
            <person name="Barry K.W."/>
            <person name="Cichocki N."/>
            <person name="Veneault-Fourrey C."/>
            <person name="LaButti K."/>
            <person name="Lindquist E.A."/>
            <person name="Lipzen A."/>
            <person name="Lundell T."/>
            <person name="Morin E."/>
            <person name="Murat C."/>
            <person name="Sun H."/>
            <person name="Tunlid A."/>
            <person name="Henrissat B."/>
            <person name="Grigoriev I.V."/>
            <person name="Hibbett D.S."/>
            <person name="Martin F."/>
            <person name="Nordberg H.P."/>
            <person name="Cantor M.N."/>
            <person name="Hua S.X."/>
        </authorList>
    </citation>
    <scope>NUCLEOTIDE SEQUENCE [LARGE SCALE GENOMIC DNA]</scope>
    <source>
        <strain evidence="3 4">MAFF 305830</strain>
    </source>
</reference>
<evidence type="ECO:0000259" key="2">
    <source>
        <dbReference type="Pfam" id="PF07992"/>
    </source>
</evidence>
<dbReference type="Proteomes" id="UP000054097">
    <property type="component" value="Unassembled WGS sequence"/>
</dbReference>
<sequence>MGFDYPDGFKNIVIMGGSYGGLRAARVLAEKLADRHDYRIIVIDRNSHMNHLYVLPRYSILPNHEPKAFIPYTRIFRHGEHRHMIIQATIRSMTRNSVTVSYPLPSSPGDLSGPSAAALDEGGVQVIPFEFAIYALGASLPQPINVWQCIEPTVSTDSDSTDHGPKTPEGNFDGSKFPSISWLKAAQARVQKSESVIVVGGGALGIQIASDIAAVHPTKRVTLIHSRKQLLPIYPLELHEQVMEFLSKLGVSVVLDSRLSWESMQQDIRDEQNQRILTTVSGEEYRADTVFICTGAKPNVAILSQGLGEDCINPENGLVRVARTLQVDWPQVNAGQEGVEHEENAEKPPFSHIFAIGDSADAFGAIKAGHTAYFQGDIAALNIAALITKGETAALEKYTPGPPMIKVSVGLKNHVTQSQTSIYAGDDGKEDLGAGLMWKMLGHEIQNEADYDL</sequence>
<evidence type="ECO:0000313" key="4">
    <source>
        <dbReference type="Proteomes" id="UP000054097"/>
    </source>
</evidence>
<dbReference type="SUPFAM" id="SSF51905">
    <property type="entry name" value="FAD/NAD(P)-binding domain"/>
    <property type="match status" value="1"/>
</dbReference>
<dbReference type="OrthoDB" id="202203at2759"/>
<proteinExistence type="predicted"/>
<protein>
    <recommendedName>
        <fullName evidence="2">FAD/NAD(P)-binding domain-containing protein</fullName>
    </recommendedName>
</protein>
<dbReference type="PRINTS" id="PR00411">
    <property type="entry name" value="PNDRDTASEI"/>
</dbReference>
<feature type="domain" description="FAD/NAD(P)-binding" evidence="2">
    <location>
        <begin position="11"/>
        <end position="332"/>
    </location>
</feature>
<gene>
    <name evidence="3" type="ORF">M408DRAFT_21259</name>
</gene>
<dbReference type="GO" id="GO:0005737">
    <property type="term" value="C:cytoplasm"/>
    <property type="evidence" value="ECO:0007669"/>
    <property type="project" value="TreeGrafter"/>
</dbReference>
<dbReference type="PRINTS" id="PR00368">
    <property type="entry name" value="FADPNR"/>
</dbReference>
<feature type="region of interest" description="Disordered" evidence="1">
    <location>
        <begin position="155"/>
        <end position="174"/>
    </location>
</feature>
<reference evidence="4" key="2">
    <citation type="submission" date="2015-01" db="EMBL/GenBank/DDBJ databases">
        <title>Evolutionary Origins and Diversification of the Mycorrhizal Mutualists.</title>
        <authorList>
            <consortium name="DOE Joint Genome Institute"/>
            <consortium name="Mycorrhizal Genomics Consortium"/>
            <person name="Kohler A."/>
            <person name="Kuo A."/>
            <person name="Nagy L.G."/>
            <person name="Floudas D."/>
            <person name="Copeland A."/>
            <person name="Barry K.W."/>
            <person name="Cichocki N."/>
            <person name="Veneault-Fourrey C."/>
            <person name="LaButti K."/>
            <person name="Lindquist E.A."/>
            <person name="Lipzen A."/>
            <person name="Lundell T."/>
            <person name="Morin E."/>
            <person name="Murat C."/>
            <person name="Riley R."/>
            <person name="Ohm R."/>
            <person name="Sun H."/>
            <person name="Tunlid A."/>
            <person name="Henrissat B."/>
            <person name="Grigoriev I.V."/>
            <person name="Hibbett D.S."/>
            <person name="Martin F."/>
        </authorList>
    </citation>
    <scope>NUCLEOTIDE SEQUENCE [LARGE SCALE GENOMIC DNA]</scope>
    <source>
        <strain evidence="4">MAFF 305830</strain>
    </source>
</reference>
<dbReference type="EMBL" id="KN824282">
    <property type="protein sequence ID" value="KIM31178.1"/>
    <property type="molecule type" value="Genomic_DNA"/>
</dbReference>
<dbReference type="GO" id="GO:0004174">
    <property type="term" value="F:electron-transferring-flavoprotein dehydrogenase activity"/>
    <property type="evidence" value="ECO:0007669"/>
    <property type="project" value="TreeGrafter"/>
</dbReference>
<name>A0A0C2WYN2_SERVB</name>
<dbReference type="Gene3D" id="3.50.50.100">
    <property type="match status" value="1"/>
</dbReference>
<keyword evidence="4" id="KW-1185">Reference proteome</keyword>
<dbReference type="PANTHER" id="PTHR43735:SF2">
    <property type="entry name" value="FE-REGULATED PROTEIN 8"/>
    <property type="match status" value="1"/>
</dbReference>
<dbReference type="STRING" id="933852.A0A0C2WYN2"/>
<evidence type="ECO:0000313" key="3">
    <source>
        <dbReference type="EMBL" id="KIM31178.1"/>
    </source>
</evidence>
<dbReference type="PANTHER" id="PTHR43735">
    <property type="entry name" value="APOPTOSIS-INDUCING FACTOR 1"/>
    <property type="match status" value="1"/>
</dbReference>
<dbReference type="HOGENOM" id="CLU_019845_0_1_1"/>